<evidence type="ECO:0000313" key="2">
    <source>
        <dbReference type="Proteomes" id="UP000179807"/>
    </source>
</evidence>
<accession>A0A1J4JIC9</accession>
<comment type="caution">
    <text evidence="1">The sequence shown here is derived from an EMBL/GenBank/DDBJ whole genome shotgun (WGS) entry which is preliminary data.</text>
</comment>
<dbReference type="InterPro" id="IPR036412">
    <property type="entry name" value="HAD-like_sf"/>
</dbReference>
<dbReference type="InterPro" id="IPR023198">
    <property type="entry name" value="PGP-like_dom2"/>
</dbReference>
<dbReference type="AlphaFoldDB" id="A0A1J4JIC9"/>
<evidence type="ECO:0000313" key="1">
    <source>
        <dbReference type="EMBL" id="OHS98449.1"/>
    </source>
</evidence>
<dbReference type="InterPro" id="IPR023214">
    <property type="entry name" value="HAD_sf"/>
</dbReference>
<dbReference type="PRINTS" id="PR00413">
    <property type="entry name" value="HADHALOGNASE"/>
</dbReference>
<dbReference type="EMBL" id="MLAK01001054">
    <property type="protein sequence ID" value="OHS98449.1"/>
    <property type="molecule type" value="Genomic_DNA"/>
</dbReference>
<keyword evidence="1" id="KW-0378">Hydrolase</keyword>
<dbReference type="NCBIfam" id="TIGR01509">
    <property type="entry name" value="HAD-SF-IA-v3"/>
    <property type="match status" value="1"/>
</dbReference>
<proteinExistence type="predicted"/>
<dbReference type="GO" id="GO:0050308">
    <property type="term" value="F:sugar-phosphatase activity"/>
    <property type="evidence" value="ECO:0007669"/>
    <property type="project" value="TreeGrafter"/>
</dbReference>
<dbReference type="PANTHER" id="PTHR43481">
    <property type="entry name" value="FRUCTOSE-1-PHOSPHATE PHOSPHATASE"/>
    <property type="match status" value="1"/>
</dbReference>
<name>A0A1J4JIC9_9EUKA</name>
<dbReference type="VEuPathDB" id="TrichDB:TRFO_35111"/>
<organism evidence="1 2">
    <name type="scientific">Tritrichomonas foetus</name>
    <dbReference type="NCBI Taxonomy" id="1144522"/>
    <lineage>
        <taxon>Eukaryota</taxon>
        <taxon>Metamonada</taxon>
        <taxon>Parabasalia</taxon>
        <taxon>Tritrichomonadida</taxon>
        <taxon>Tritrichomonadidae</taxon>
        <taxon>Tritrichomonas</taxon>
    </lineage>
</organism>
<dbReference type="SFLD" id="SFLDG01129">
    <property type="entry name" value="C1.5:_HAD__Beta-PGM__Phosphata"/>
    <property type="match status" value="1"/>
</dbReference>
<dbReference type="Pfam" id="PF00702">
    <property type="entry name" value="Hydrolase"/>
    <property type="match status" value="1"/>
</dbReference>
<dbReference type="Gene3D" id="1.10.150.240">
    <property type="entry name" value="Putative phosphatase, domain 2"/>
    <property type="match status" value="1"/>
</dbReference>
<dbReference type="SFLD" id="SFLDS00003">
    <property type="entry name" value="Haloacid_Dehalogenase"/>
    <property type="match status" value="1"/>
</dbReference>
<protein>
    <submittedName>
        <fullName evidence="1">HAD-superfamily hydrolase</fullName>
    </submittedName>
</protein>
<reference evidence="1" key="1">
    <citation type="submission" date="2016-10" db="EMBL/GenBank/DDBJ databases">
        <authorList>
            <person name="Benchimol M."/>
            <person name="Almeida L.G."/>
            <person name="Vasconcelos A.T."/>
            <person name="Perreira-Neves A."/>
            <person name="Rosa I.A."/>
            <person name="Tasca T."/>
            <person name="Bogo M.R."/>
            <person name="de Souza W."/>
        </authorList>
    </citation>
    <scope>NUCLEOTIDE SEQUENCE [LARGE SCALE GENOMIC DNA]</scope>
    <source>
        <strain evidence="1">K</strain>
    </source>
</reference>
<dbReference type="GeneID" id="94844771"/>
<dbReference type="SFLD" id="SFLDG01135">
    <property type="entry name" value="C1.5.6:_HAD__Beta-PGM__Phospha"/>
    <property type="match status" value="1"/>
</dbReference>
<dbReference type="RefSeq" id="XP_068351586.1">
    <property type="nucleotide sequence ID" value="XM_068510067.1"/>
</dbReference>
<dbReference type="SUPFAM" id="SSF56784">
    <property type="entry name" value="HAD-like"/>
    <property type="match status" value="1"/>
</dbReference>
<dbReference type="InterPro" id="IPR006439">
    <property type="entry name" value="HAD-SF_hydro_IA"/>
</dbReference>
<dbReference type="NCBIfam" id="TIGR01549">
    <property type="entry name" value="HAD-SF-IA-v1"/>
    <property type="match status" value="1"/>
</dbReference>
<gene>
    <name evidence="1" type="ORF">TRFO_35111</name>
</gene>
<dbReference type="InterPro" id="IPR051806">
    <property type="entry name" value="HAD-like_SPP"/>
</dbReference>
<dbReference type="Gene3D" id="3.40.50.1000">
    <property type="entry name" value="HAD superfamily/HAD-like"/>
    <property type="match status" value="1"/>
</dbReference>
<keyword evidence="2" id="KW-1185">Reference proteome</keyword>
<dbReference type="Proteomes" id="UP000179807">
    <property type="component" value="Unassembled WGS sequence"/>
</dbReference>
<dbReference type="OrthoDB" id="40579at2759"/>
<sequence>MSNIAALFDLDGVVIETEHQYTGFWAVIGSKYVPDRPDFKLDIKGMTLFQIYNKYFKDQIERQKQITEELNEFERKMTFNYIDGIVDFIKDIRKNGVKTAVVTSSNNEKMKSVFKAHPELHDYIDKFITADDVKASKPNPECYLVAAKALGADPQNCYVFEDSFNGLLAGRNAKMTVVGIATSNPPDTIKDKCDIVINDFVDFNFNKLISVKKSE</sequence>
<dbReference type="CDD" id="cd07505">
    <property type="entry name" value="HAD_BPGM-like"/>
    <property type="match status" value="1"/>
</dbReference>
<dbReference type="PANTHER" id="PTHR43481:SF4">
    <property type="entry name" value="GLYCEROL-1-PHOSPHATE PHOSPHOHYDROLASE 1-RELATED"/>
    <property type="match status" value="1"/>
</dbReference>